<dbReference type="SUPFAM" id="SSF56672">
    <property type="entry name" value="DNA/RNA polymerases"/>
    <property type="match status" value="1"/>
</dbReference>
<feature type="domain" description="Retroviral polymerase SH3-like" evidence="5">
    <location>
        <begin position="625"/>
        <end position="684"/>
    </location>
</feature>
<dbReference type="OrthoDB" id="1845088at2759"/>
<dbReference type="PANTHER" id="PTHR11439:SF467">
    <property type="entry name" value="INTEGRASE CATALYTIC DOMAIN-CONTAINING PROTEIN"/>
    <property type="match status" value="1"/>
</dbReference>
<feature type="domain" description="Retrovirus-related Pol polyprotein from transposon TNT 1-94-like beta-barrel" evidence="4">
    <location>
        <begin position="393"/>
        <end position="470"/>
    </location>
</feature>
<evidence type="ECO:0000313" key="6">
    <source>
        <dbReference type="EMBL" id="KAG8501842.1"/>
    </source>
</evidence>
<feature type="domain" description="Reverse transcriptase Ty1/copia-type" evidence="3">
    <location>
        <begin position="839"/>
        <end position="1085"/>
    </location>
</feature>
<dbReference type="EMBL" id="JAHUZN010000002">
    <property type="protein sequence ID" value="KAG8501842.1"/>
    <property type="molecule type" value="Genomic_DNA"/>
</dbReference>
<evidence type="ECO:0000313" key="7">
    <source>
        <dbReference type="Proteomes" id="UP000701853"/>
    </source>
</evidence>
<comment type="caution">
    <text evidence="6">The sequence shown here is derived from an EMBL/GenBank/DDBJ whole genome shotgun (WGS) entry which is preliminary data.</text>
</comment>
<feature type="region of interest" description="Disordered" evidence="2">
    <location>
        <begin position="734"/>
        <end position="780"/>
    </location>
</feature>
<evidence type="ECO:0000259" key="4">
    <source>
        <dbReference type="Pfam" id="PF22936"/>
    </source>
</evidence>
<dbReference type="Proteomes" id="UP000701853">
    <property type="component" value="Chromosome 2"/>
</dbReference>
<dbReference type="InterPro" id="IPR013103">
    <property type="entry name" value="RVT_2"/>
</dbReference>
<dbReference type="CDD" id="cd09272">
    <property type="entry name" value="RNase_HI_RT_Ty1"/>
    <property type="match status" value="1"/>
</dbReference>
<evidence type="ECO:0000256" key="1">
    <source>
        <dbReference type="ARBA" id="ARBA00022750"/>
    </source>
</evidence>
<evidence type="ECO:0000256" key="2">
    <source>
        <dbReference type="SAM" id="MobiDB-lite"/>
    </source>
</evidence>
<evidence type="ECO:0000259" key="3">
    <source>
        <dbReference type="Pfam" id="PF07727"/>
    </source>
</evidence>
<feature type="region of interest" description="Disordered" evidence="2">
    <location>
        <begin position="199"/>
        <end position="219"/>
    </location>
</feature>
<feature type="compositionally biased region" description="Polar residues" evidence="2">
    <location>
        <begin position="739"/>
        <end position="780"/>
    </location>
</feature>
<reference evidence="6 7" key="1">
    <citation type="journal article" date="2021" name="bioRxiv">
        <title>The Gossypium anomalum genome as a resource for cotton improvement and evolutionary analysis of hybrid incompatibility.</title>
        <authorList>
            <person name="Grover C.E."/>
            <person name="Yuan D."/>
            <person name="Arick M.A."/>
            <person name="Miller E.R."/>
            <person name="Hu G."/>
            <person name="Peterson D.G."/>
            <person name="Wendel J.F."/>
            <person name="Udall J.A."/>
        </authorList>
    </citation>
    <scope>NUCLEOTIDE SEQUENCE [LARGE SCALE GENOMIC DNA]</scope>
    <source>
        <strain evidence="6">JFW-Udall</strain>
        <tissue evidence="6">Leaf</tissue>
    </source>
</reference>
<evidence type="ECO:0008006" key="8">
    <source>
        <dbReference type="Google" id="ProtNLM"/>
    </source>
</evidence>
<dbReference type="GO" id="GO:0004190">
    <property type="term" value="F:aspartic-type endopeptidase activity"/>
    <property type="evidence" value="ECO:0007669"/>
    <property type="project" value="UniProtKB-KW"/>
</dbReference>
<dbReference type="InterPro" id="IPR054722">
    <property type="entry name" value="PolX-like_BBD"/>
</dbReference>
<organism evidence="6 7">
    <name type="scientific">Gossypium anomalum</name>
    <dbReference type="NCBI Taxonomy" id="47600"/>
    <lineage>
        <taxon>Eukaryota</taxon>
        <taxon>Viridiplantae</taxon>
        <taxon>Streptophyta</taxon>
        <taxon>Embryophyta</taxon>
        <taxon>Tracheophyta</taxon>
        <taxon>Spermatophyta</taxon>
        <taxon>Magnoliopsida</taxon>
        <taxon>eudicotyledons</taxon>
        <taxon>Gunneridae</taxon>
        <taxon>Pentapetalae</taxon>
        <taxon>rosids</taxon>
        <taxon>malvids</taxon>
        <taxon>Malvales</taxon>
        <taxon>Malvaceae</taxon>
        <taxon>Malvoideae</taxon>
        <taxon>Gossypium</taxon>
    </lineage>
</organism>
<protein>
    <recommendedName>
        <fullName evidence="8">Reverse transcriptase Ty1/copia-type domain-containing protein</fullName>
    </recommendedName>
</protein>
<evidence type="ECO:0000259" key="5">
    <source>
        <dbReference type="Pfam" id="PF25597"/>
    </source>
</evidence>
<dbReference type="Gene3D" id="3.30.420.10">
    <property type="entry name" value="Ribonuclease H-like superfamily/Ribonuclease H"/>
    <property type="match status" value="1"/>
</dbReference>
<gene>
    <name evidence="6" type="ORF">CXB51_004605</name>
</gene>
<name>A0A8J5ZHX2_9ROSI</name>
<dbReference type="InterPro" id="IPR057670">
    <property type="entry name" value="SH3_retrovirus"/>
</dbReference>
<dbReference type="Pfam" id="PF07727">
    <property type="entry name" value="RVT_2"/>
    <property type="match status" value="1"/>
</dbReference>
<dbReference type="Pfam" id="PF22936">
    <property type="entry name" value="Pol_BBD"/>
    <property type="match status" value="1"/>
</dbReference>
<accession>A0A8J5ZHX2</accession>
<keyword evidence="1" id="KW-0645">Protease</keyword>
<keyword evidence="1" id="KW-0064">Aspartyl protease</keyword>
<keyword evidence="1" id="KW-0378">Hydrolase</keyword>
<proteinExistence type="predicted"/>
<dbReference type="InterPro" id="IPR012337">
    <property type="entry name" value="RNaseH-like_sf"/>
</dbReference>
<sequence>MATFASTDSTTVPSSPTFTNHLVNSFPRHDAVKLSDNNFIQWRKHIRLITDGYKLTGFLDGTSPVPTRFVHLQDGTTMVNPDALAHEQRDKLLTSWLLSTIFSSILPCFTNATTANDVWITATRLFAAVSGAKLSRIRHDLYSIRKGAMTVKEYVAKIQNTCALIDAAGSRISESEKFESRQSRSAQEVPFHANFVEATPSPMVDSTRGGRPPSRGRGFRPRVQCQICSRYGHLAQRCYYRYNKDYDGSSSMAHLSTVPSDWWRGSMAFVPPAANSGFSRFGDGTPYARGPSAAAAEWSFWGTNSPRPNANLISLDGAGHASAPPPAPDVPWRTKPKARVLAPDDPCLGLPRILDVNASDFATTSGSNTRTTTYGSNFNENSYVPLPVGTSSWCPDSEATHHVCRDVTGLGESTPYSGTSCLLIGDGTPSTILSVGSSSFHTKTKILRLSNILYVPNIRKNLLSVSRFAKEHNVFFEFHPSYCVVKDILTREVLLRGHTRDGLYYFFPVSSISSPSVLNTNLQTSGAGGDVFALWHYRLGHPSISVVKSSDWGGEYRAFTKVLNDLGILHHLSCPHTSEQNGGYAFCSAVHLINRLPTPVLKGKSPYQVLHGCEPTYYHLRVFGCCCFPYLRPFTHHKLDFRSQPCTFLGYSSQHKGYYCLKPDGTIIVSRHIVFDERRFLFSSSSVISADPPNLVVSTSVPLVTTSDGVSTSVPLVTTSDGVSTSVPLVPTSDGGYFQSPNAQSTSVPVSPNTQYSSVSVSPHAQSPSVPASPNAQDTSTTIEITQGDCSTQGPPSRLATPHVPIEVRDSEPRTIEEALADSEWRCAVQVEFDALVNNSTWELTTLPSGRKCIDCKWLFRIKKNPDGTIARRKARLVAKGCSQVPGCDFKETFSPVVKPATIRTILTIVVSRGWQLRQVDVNNAFLNGDLADEVFMQQPPGYIQYGADGQTLVCRLKKALYGLCQAPRAWFDKLKAFLVSVGFVMSKSDAFLFVQVTPSSILYVLVNVDDIIITGSVPTYINSFVRQLNNAFSLKDMGELHYFLGIKVTRSSTNCLHLCQQKYIRDVLERSSMSCHKSVPTPMVSSSLSKDDGDRLSDPTEYKSLAGALQYVVLTRSDIAYAVNRICQFMHTPTSVHLVALKRILRYLNGTIDYSLVVRPSDRLSLVGYADANWGLILMIVALRQATQSVVSRSIAKAEYRSLAAATSEVTWLVSLLKELHFQSIDKPIIWCDNSSAVAVAANPVLHSKFKHVELDLFFVREKVANGSLVVGEVPACDQVADVLTKPISITFFTRFRSVLQVLPVGKIGEC</sequence>
<dbReference type="SUPFAM" id="SSF53098">
    <property type="entry name" value="Ribonuclease H-like"/>
    <property type="match status" value="1"/>
</dbReference>
<keyword evidence="7" id="KW-1185">Reference proteome</keyword>
<dbReference type="InterPro" id="IPR043502">
    <property type="entry name" value="DNA/RNA_pol_sf"/>
</dbReference>
<dbReference type="InterPro" id="IPR036397">
    <property type="entry name" value="RNaseH_sf"/>
</dbReference>
<dbReference type="GO" id="GO:0003676">
    <property type="term" value="F:nucleic acid binding"/>
    <property type="evidence" value="ECO:0007669"/>
    <property type="project" value="InterPro"/>
</dbReference>
<dbReference type="Pfam" id="PF25597">
    <property type="entry name" value="SH3_retrovirus"/>
    <property type="match status" value="1"/>
</dbReference>
<dbReference type="PANTHER" id="PTHR11439">
    <property type="entry name" value="GAG-POL-RELATED RETROTRANSPOSON"/>
    <property type="match status" value="1"/>
</dbReference>